<organism evidence="2 3">
    <name type="scientific">Paenibacillus allorhizosphaerae</name>
    <dbReference type="NCBI Taxonomy" id="2849866"/>
    <lineage>
        <taxon>Bacteria</taxon>
        <taxon>Bacillati</taxon>
        <taxon>Bacillota</taxon>
        <taxon>Bacilli</taxon>
        <taxon>Bacillales</taxon>
        <taxon>Paenibacillaceae</taxon>
        <taxon>Paenibacillus</taxon>
    </lineage>
</organism>
<evidence type="ECO:0000313" key="3">
    <source>
        <dbReference type="Proteomes" id="UP000730618"/>
    </source>
</evidence>
<reference evidence="2 3" key="1">
    <citation type="submission" date="2021-06" db="EMBL/GenBank/DDBJ databases">
        <authorList>
            <person name="Criscuolo A."/>
        </authorList>
    </citation>
    <scope>NUCLEOTIDE SEQUENCE [LARGE SCALE GENOMIC DNA]</scope>
    <source>
        <strain evidence="3">CIP 111802</strain>
    </source>
</reference>
<dbReference type="PANTHER" id="PTHR46615">
    <property type="entry name" value="ARYLSULFATASE K"/>
    <property type="match status" value="1"/>
</dbReference>
<accession>A0ABM8V9R8</accession>
<comment type="caution">
    <text evidence="2">The sequence shown here is derived from an EMBL/GenBank/DDBJ whole genome shotgun (WGS) entry which is preliminary data.</text>
</comment>
<dbReference type="InterPro" id="IPR032506">
    <property type="entry name" value="SGSH_C"/>
</dbReference>
<sequence>MYTADHGIAISRHGLMGKQNLYDHSVRVPVIISGKGIPAGTRADALTYSFDLFPTLCDLIGIPVPETVESQSLVPLITGERERSRSTVFSLYKDIQRMVSDGEWKLIRYYRSERKEAGEDRIQLFHLKEDPAEMRNLAGDPVYAGKLEQLAEALTDWQREVNDPWAGRPVLLAEGAGQ</sequence>
<protein>
    <submittedName>
        <fullName evidence="2">N-acetylglucosamine-6-O-sulfatase</fullName>
        <ecNumber evidence="2">3.1.6.-</ecNumber>
    </submittedName>
</protein>
<keyword evidence="2" id="KW-0378">Hydrolase</keyword>
<dbReference type="EC" id="3.1.6.-" evidence="2"/>
<dbReference type="Pfam" id="PF16347">
    <property type="entry name" value="SGSH_C"/>
    <property type="match status" value="1"/>
</dbReference>
<dbReference type="GO" id="GO:0016787">
    <property type="term" value="F:hydrolase activity"/>
    <property type="evidence" value="ECO:0007669"/>
    <property type="project" value="UniProtKB-KW"/>
</dbReference>
<name>A0ABM8V9R8_9BACL</name>
<dbReference type="InterPro" id="IPR051849">
    <property type="entry name" value="GAG-degrading_sulfatase"/>
</dbReference>
<evidence type="ECO:0000259" key="1">
    <source>
        <dbReference type="Pfam" id="PF16347"/>
    </source>
</evidence>
<dbReference type="EMBL" id="CAJVCE010000001">
    <property type="protein sequence ID" value="CAG7613913.1"/>
    <property type="molecule type" value="Genomic_DNA"/>
</dbReference>
<proteinExistence type="predicted"/>
<evidence type="ECO:0000313" key="2">
    <source>
        <dbReference type="EMBL" id="CAG7613913.1"/>
    </source>
</evidence>
<keyword evidence="3" id="KW-1185">Reference proteome</keyword>
<feature type="domain" description="N-sulphoglucosamine sulphohydrolase C-terminal" evidence="1">
    <location>
        <begin position="13"/>
        <end position="158"/>
    </location>
</feature>
<dbReference type="Proteomes" id="UP000730618">
    <property type="component" value="Unassembled WGS sequence"/>
</dbReference>
<gene>
    <name evidence="2" type="ORF">PAECIP111802_00025</name>
</gene>
<dbReference type="PANTHER" id="PTHR46615:SF1">
    <property type="entry name" value="ARYLSULFATASE K"/>
    <property type="match status" value="1"/>
</dbReference>